<keyword evidence="3" id="KW-1185">Reference proteome</keyword>
<protein>
    <submittedName>
        <fullName evidence="2">Uncharacterized protein</fullName>
    </submittedName>
</protein>
<feature type="compositionally biased region" description="Low complexity" evidence="1">
    <location>
        <begin position="36"/>
        <end position="65"/>
    </location>
</feature>
<evidence type="ECO:0000313" key="2">
    <source>
        <dbReference type="EMBL" id="VEL21167.1"/>
    </source>
</evidence>
<dbReference type="Proteomes" id="UP000784294">
    <property type="component" value="Unassembled WGS sequence"/>
</dbReference>
<feature type="compositionally biased region" description="Basic and acidic residues" evidence="1">
    <location>
        <begin position="66"/>
        <end position="75"/>
    </location>
</feature>
<accession>A0A3S5BW53</accession>
<comment type="caution">
    <text evidence="2">The sequence shown here is derived from an EMBL/GenBank/DDBJ whole genome shotgun (WGS) entry which is preliminary data.</text>
</comment>
<feature type="region of interest" description="Disordered" evidence="1">
    <location>
        <begin position="36"/>
        <end position="80"/>
    </location>
</feature>
<organism evidence="2 3">
    <name type="scientific">Protopolystoma xenopodis</name>
    <dbReference type="NCBI Taxonomy" id="117903"/>
    <lineage>
        <taxon>Eukaryota</taxon>
        <taxon>Metazoa</taxon>
        <taxon>Spiralia</taxon>
        <taxon>Lophotrochozoa</taxon>
        <taxon>Platyhelminthes</taxon>
        <taxon>Monogenea</taxon>
        <taxon>Polyopisthocotylea</taxon>
        <taxon>Polystomatidea</taxon>
        <taxon>Polystomatidae</taxon>
        <taxon>Protopolystoma</taxon>
    </lineage>
</organism>
<dbReference type="OrthoDB" id="405996at2759"/>
<gene>
    <name evidence="2" type="ORF">PXEA_LOCUS14607</name>
</gene>
<evidence type="ECO:0000313" key="3">
    <source>
        <dbReference type="Proteomes" id="UP000784294"/>
    </source>
</evidence>
<evidence type="ECO:0000256" key="1">
    <source>
        <dbReference type="SAM" id="MobiDB-lite"/>
    </source>
</evidence>
<dbReference type="AlphaFoldDB" id="A0A3S5BW53"/>
<reference evidence="2" key="1">
    <citation type="submission" date="2018-11" db="EMBL/GenBank/DDBJ databases">
        <authorList>
            <consortium name="Pathogen Informatics"/>
        </authorList>
    </citation>
    <scope>NUCLEOTIDE SEQUENCE</scope>
</reference>
<name>A0A3S5BW53_9PLAT</name>
<dbReference type="EMBL" id="CAAALY010049916">
    <property type="protein sequence ID" value="VEL21167.1"/>
    <property type="molecule type" value="Genomic_DNA"/>
</dbReference>
<proteinExistence type="predicted"/>
<sequence>MFQIDDEANFYYSPDAGDLTSWTQRKHSANYWYGQSSSTSTSHFSSSTTNTTASTTTKNSKSTSPTRKETTDKEQLASNSTIDVTSSACSGLAKQQSSSQILRPTWWQPLWRRCDDKFFWNRQLLSEAIESAECQLQRLGLPPVGLRKLQLRQRRVPDSSDSLGADVDVDDSLDEKKLATALQDLERILTQVGTYLFLGLFLIQSGEHLKNV</sequence>